<name>A0A0F6VZX6_9BACT</name>
<keyword evidence="2" id="KW-1185">Reference proteome</keyword>
<dbReference type="SUPFAM" id="SSF50956">
    <property type="entry name" value="Thermostable phytase (3-phytase)"/>
    <property type="match status" value="1"/>
</dbReference>
<evidence type="ECO:0000313" key="1">
    <source>
        <dbReference type="EMBL" id="AKF03911.1"/>
    </source>
</evidence>
<proteinExistence type="predicted"/>
<dbReference type="AlphaFoldDB" id="A0A0F6VZX6"/>
<dbReference type="STRING" id="927083.DB32_001060"/>
<accession>A0A0F6VZX6</accession>
<evidence type="ECO:0000313" key="2">
    <source>
        <dbReference type="Proteomes" id="UP000034883"/>
    </source>
</evidence>
<gene>
    <name evidence="1" type="ORF">DB32_001060</name>
</gene>
<protein>
    <submittedName>
        <fullName evidence="1">Uncharacterized protein</fullName>
    </submittedName>
</protein>
<reference evidence="1 2" key="1">
    <citation type="submission" date="2015-03" db="EMBL/GenBank/DDBJ databases">
        <title>Genome assembly of Sandaracinus amylolyticus DSM 53668.</title>
        <authorList>
            <person name="Sharma G."/>
            <person name="Subramanian S."/>
        </authorList>
    </citation>
    <scope>NUCLEOTIDE SEQUENCE [LARGE SCALE GENOMIC DNA]</scope>
    <source>
        <strain evidence="1 2">DSM 53668</strain>
    </source>
</reference>
<dbReference type="KEGG" id="samy:DB32_001060"/>
<dbReference type="EMBL" id="CP011125">
    <property type="protein sequence ID" value="AKF03911.1"/>
    <property type="molecule type" value="Genomic_DNA"/>
</dbReference>
<organism evidence="1 2">
    <name type="scientific">Sandaracinus amylolyticus</name>
    <dbReference type="NCBI Taxonomy" id="927083"/>
    <lineage>
        <taxon>Bacteria</taxon>
        <taxon>Pseudomonadati</taxon>
        <taxon>Myxococcota</taxon>
        <taxon>Polyangia</taxon>
        <taxon>Polyangiales</taxon>
        <taxon>Sandaracinaceae</taxon>
        <taxon>Sandaracinus</taxon>
    </lineage>
</organism>
<dbReference type="Proteomes" id="UP000034883">
    <property type="component" value="Chromosome"/>
</dbReference>
<sequence>MRVALCAALAACEADRATEPDASSTLEDARAPDCAATSAPTVLGRVDDARLAELSGLAASRLHPGLFYAHNDSGDGPHVYVIDASARVVATITLTGASSVDWEDIAVGPAADGAPSVFVGDVGDNAARDGSGAPRAEVRVHHFPEPSVPPSGAIELTATTTTLTYPGAPHDCEAIFVDPEGALFLLSKEDEGPSTLFRTPAPDATSRVLEEIATVTLAPGSASATAADLSPSGRSLLVRSYGALRLFTREGSEPWSDALARAPLRMRTQPELQSEAVAWLPDGRGYVTAPEGAMPALARVDLLDPACTY</sequence>